<gene>
    <name evidence="1" type="ORF">pipiens_000545</name>
</gene>
<evidence type="ECO:0000313" key="2">
    <source>
        <dbReference type="Proteomes" id="UP001562425"/>
    </source>
</evidence>
<sequence>VAGGEREIKSWDDVCEQAL</sequence>
<organism evidence="1 2">
    <name type="scientific">Culex pipiens pipiens</name>
    <name type="common">Northern house mosquito</name>
    <dbReference type="NCBI Taxonomy" id="38569"/>
    <lineage>
        <taxon>Eukaryota</taxon>
        <taxon>Metazoa</taxon>
        <taxon>Ecdysozoa</taxon>
        <taxon>Arthropoda</taxon>
        <taxon>Hexapoda</taxon>
        <taxon>Insecta</taxon>
        <taxon>Pterygota</taxon>
        <taxon>Neoptera</taxon>
        <taxon>Endopterygota</taxon>
        <taxon>Diptera</taxon>
        <taxon>Nematocera</taxon>
        <taxon>Culicoidea</taxon>
        <taxon>Culicidae</taxon>
        <taxon>Culicinae</taxon>
        <taxon>Culicini</taxon>
        <taxon>Culex</taxon>
        <taxon>Culex</taxon>
    </lineage>
</organism>
<dbReference type="EMBL" id="JBEHCU010010305">
    <property type="protein sequence ID" value="KAL1378456.1"/>
    <property type="molecule type" value="Genomic_DNA"/>
</dbReference>
<name>A0ABD1CPY0_CULPP</name>
<accession>A0ABD1CPY0</accession>
<evidence type="ECO:0000313" key="1">
    <source>
        <dbReference type="EMBL" id="KAL1378456.1"/>
    </source>
</evidence>
<feature type="non-terminal residue" evidence="1">
    <location>
        <position position="1"/>
    </location>
</feature>
<dbReference type="AlphaFoldDB" id="A0ABD1CPY0"/>
<reference evidence="1 2" key="1">
    <citation type="submission" date="2024-05" db="EMBL/GenBank/DDBJ databases">
        <title>Culex pipiens pipiens assembly and annotation.</title>
        <authorList>
            <person name="Alout H."/>
            <person name="Durand T."/>
        </authorList>
    </citation>
    <scope>NUCLEOTIDE SEQUENCE [LARGE SCALE GENOMIC DNA]</scope>
    <source>
        <strain evidence="1">HA-2024</strain>
        <tissue evidence="1">Whole body</tissue>
    </source>
</reference>
<proteinExistence type="predicted"/>
<dbReference type="Proteomes" id="UP001562425">
    <property type="component" value="Unassembled WGS sequence"/>
</dbReference>
<comment type="caution">
    <text evidence="1">The sequence shown here is derived from an EMBL/GenBank/DDBJ whole genome shotgun (WGS) entry which is preliminary data.</text>
</comment>
<feature type="non-terminal residue" evidence="1">
    <location>
        <position position="19"/>
    </location>
</feature>
<protein>
    <submittedName>
        <fullName evidence="1">Uncharacterized protein</fullName>
    </submittedName>
</protein>
<keyword evidence="2" id="KW-1185">Reference proteome</keyword>